<dbReference type="InterPro" id="IPR000014">
    <property type="entry name" value="PAS"/>
</dbReference>
<evidence type="ECO:0000256" key="5">
    <source>
        <dbReference type="ARBA" id="ARBA00022553"/>
    </source>
</evidence>
<dbReference type="PANTHER" id="PTHR43047:SF64">
    <property type="entry name" value="HISTIDINE KINASE CONTAINING CHEY-HOMOLOGOUS RECEIVER DOMAIN AND PAS DOMAIN-RELATED"/>
    <property type="match status" value="1"/>
</dbReference>
<evidence type="ECO:0000256" key="8">
    <source>
        <dbReference type="ARBA" id="ARBA00022777"/>
    </source>
</evidence>
<dbReference type="EMBL" id="JAKLTN010000010">
    <property type="protein sequence ID" value="MCG2579176.1"/>
    <property type="molecule type" value="Genomic_DNA"/>
</dbReference>
<evidence type="ECO:0000313" key="17">
    <source>
        <dbReference type="EMBL" id="MCG2579176.1"/>
    </source>
</evidence>
<dbReference type="PROSITE" id="PS50110">
    <property type="entry name" value="RESPONSE_REGULATORY"/>
    <property type="match status" value="1"/>
</dbReference>
<evidence type="ECO:0000256" key="4">
    <source>
        <dbReference type="ARBA" id="ARBA00022475"/>
    </source>
</evidence>
<dbReference type="InterPro" id="IPR007895">
    <property type="entry name" value="MASE1"/>
</dbReference>
<dbReference type="NCBIfam" id="TIGR00229">
    <property type="entry name" value="sensory_box"/>
    <property type="match status" value="1"/>
</dbReference>
<evidence type="ECO:0000256" key="2">
    <source>
        <dbReference type="ARBA" id="ARBA00004651"/>
    </source>
</evidence>
<dbReference type="InterPro" id="IPR000700">
    <property type="entry name" value="PAS-assoc_C"/>
</dbReference>
<dbReference type="Gene3D" id="3.30.450.20">
    <property type="entry name" value="PAS domain"/>
    <property type="match status" value="1"/>
</dbReference>
<feature type="transmembrane region" description="Helical" evidence="12">
    <location>
        <begin position="176"/>
        <end position="194"/>
    </location>
</feature>
<dbReference type="SMART" id="SM00387">
    <property type="entry name" value="HATPase_c"/>
    <property type="match status" value="1"/>
</dbReference>
<organism evidence="17 18">
    <name type="scientific">Dechloromonas hankyongensis</name>
    <dbReference type="NCBI Taxonomy" id="2908002"/>
    <lineage>
        <taxon>Bacteria</taxon>
        <taxon>Pseudomonadati</taxon>
        <taxon>Pseudomonadota</taxon>
        <taxon>Betaproteobacteria</taxon>
        <taxon>Rhodocyclales</taxon>
        <taxon>Azonexaceae</taxon>
        <taxon>Dechloromonas</taxon>
    </lineage>
</organism>
<dbReference type="InterPro" id="IPR005467">
    <property type="entry name" value="His_kinase_dom"/>
</dbReference>
<feature type="domain" description="PAC" evidence="16">
    <location>
        <begin position="365"/>
        <end position="416"/>
    </location>
</feature>
<feature type="transmembrane region" description="Helical" evidence="12">
    <location>
        <begin position="256"/>
        <end position="278"/>
    </location>
</feature>
<keyword evidence="10 12" id="KW-0472">Membrane</keyword>
<name>A0ABS9K7P1_9RHOO</name>
<dbReference type="SUPFAM" id="SSF55785">
    <property type="entry name" value="PYP-like sensor domain (PAS domain)"/>
    <property type="match status" value="1"/>
</dbReference>
<dbReference type="PROSITE" id="PS50112">
    <property type="entry name" value="PAS"/>
    <property type="match status" value="1"/>
</dbReference>
<evidence type="ECO:0000259" key="15">
    <source>
        <dbReference type="PROSITE" id="PS50112"/>
    </source>
</evidence>
<dbReference type="Gene3D" id="3.40.50.2300">
    <property type="match status" value="1"/>
</dbReference>
<feature type="non-terminal residue" evidence="17">
    <location>
        <position position="837"/>
    </location>
</feature>
<dbReference type="PRINTS" id="PR00344">
    <property type="entry name" value="BCTRLSENSOR"/>
</dbReference>
<dbReference type="SUPFAM" id="SSF47384">
    <property type="entry name" value="Homodimeric domain of signal transducing histidine kinase"/>
    <property type="match status" value="1"/>
</dbReference>
<protein>
    <recommendedName>
        <fullName evidence="3">histidine kinase</fullName>
        <ecNumber evidence="3">2.7.13.3</ecNumber>
    </recommendedName>
</protein>
<evidence type="ECO:0000256" key="1">
    <source>
        <dbReference type="ARBA" id="ARBA00000085"/>
    </source>
</evidence>
<dbReference type="PANTHER" id="PTHR43047">
    <property type="entry name" value="TWO-COMPONENT HISTIDINE PROTEIN KINASE"/>
    <property type="match status" value="1"/>
</dbReference>
<dbReference type="CDD" id="cd00130">
    <property type="entry name" value="PAS"/>
    <property type="match status" value="1"/>
</dbReference>
<dbReference type="CDD" id="cd00082">
    <property type="entry name" value="HisKA"/>
    <property type="match status" value="1"/>
</dbReference>
<keyword evidence="6" id="KW-0808">Transferase</keyword>
<evidence type="ECO:0000256" key="12">
    <source>
        <dbReference type="SAM" id="Phobius"/>
    </source>
</evidence>
<dbReference type="SUPFAM" id="SSF52172">
    <property type="entry name" value="CheY-like"/>
    <property type="match status" value="1"/>
</dbReference>
<feature type="modified residue" description="4-aspartylphosphate" evidence="11">
    <location>
        <position position="754"/>
    </location>
</feature>
<dbReference type="Gene3D" id="3.30.565.10">
    <property type="entry name" value="Histidine kinase-like ATPase, C-terminal domain"/>
    <property type="match status" value="1"/>
</dbReference>
<evidence type="ECO:0000313" key="18">
    <source>
        <dbReference type="Proteomes" id="UP001165384"/>
    </source>
</evidence>
<dbReference type="PROSITE" id="PS50109">
    <property type="entry name" value="HIS_KIN"/>
    <property type="match status" value="1"/>
</dbReference>
<dbReference type="Pfam" id="PF00512">
    <property type="entry name" value="HisKA"/>
    <property type="match status" value="1"/>
</dbReference>
<dbReference type="RefSeq" id="WP_275712642.1">
    <property type="nucleotide sequence ID" value="NZ_JAKLTN010000010.1"/>
</dbReference>
<evidence type="ECO:0000256" key="10">
    <source>
        <dbReference type="ARBA" id="ARBA00023136"/>
    </source>
</evidence>
<keyword evidence="4" id="KW-1003">Cell membrane</keyword>
<dbReference type="SMART" id="SM00388">
    <property type="entry name" value="HisKA"/>
    <property type="match status" value="1"/>
</dbReference>
<dbReference type="InterPro" id="IPR003594">
    <property type="entry name" value="HATPase_dom"/>
</dbReference>
<feature type="domain" description="Response regulatory" evidence="14">
    <location>
        <begin position="705"/>
        <end position="821"/>
    </location>
</feature>
<dbReference type="InterPro" id="IPR036890">
    <property type="entry name" value="HATPase_C_sf"/>
</dbReference>
<comment type="caution">
    <text evidence="17">The sequence shown here is derived from an EMBL/GenBank/DDBJ whole genome shotgun (WGS) entry which is preliminary data.</text>
</comment>
<dbReference type="EC" id="2.7.13.3" evidence="3"/>
<dbReference type="CDD" id="cd17546">
    <property type="entry name" value="REC_hyHK_CKI1_RcsC-like"/>
    <property type="match status" value="1"/>
</dbReference>
<dbReference type="SUPFAM" id="SSF55874">
    <property type="entry name" value="ATPase domain of HSP90 chaperone/DNA topoisomerase II/histidine kinase"/>
    <property type="match status" value="1"/>
</dbReference>
<dbReference type="PROSITE" id="PS50113">
    <property type="entry name" value="PAC"/>
    <property type="match status" value="1"/>
</dbReference>
<keyword evidence="5 11" id="KW-0597">Phosphoprotein</keyword>
<dbReference type="Pfam" id="PF02518">
    <property type="entry name" value="HATPase_c"/>
    <property type="match status" value="1"/>
</dbReference>
<dbReference type="Pfam" id="PF00072">
    <property type="entry name" value="Response_reg"/>
    <property type="match status" value="1"/>
</dbReference>
<dbReference type="InterPro" id="IPR001789">
    <property type="entry name" value="Sig_transdc_resp-reg_receiver"/>
</dbReference>
<dbReference type="Pfam" id="PF05231">
    <property type="entry name" value="MASE1"/>
    <property type="match status" value="1"/>
</dbReference>
<dbReference type="InterPro" id="IPR035965">
    <property type="entry name" value="PAS-like_dom_sf"/>
</dbReference>
<evidence type="ECO:0000256" key="7">
    <source>
        <dbReference type="ARBA" id="ARBA00022692"/>
    </source>
</evidence>
<sequence length="837" mass="91154">MMIARCAILALTYVATGWLGLQVPYSGTHITLVWLPTGIAVAALLTWGRAVWPGVAAGAFLVNLAIGSTWSLALSIAVGNTLAPLLTVAVLRRFDFRPALTRQRDVAVFIAAAGVGMLASATGGVTSLCGMGLIPVEQMAYNGLIWWLGDFVGVLLAAPLLLTLNRKNLRLLARSPGELMLWSLAAGLVAWFAFVREYEHLGRTLPLAYLTLPLIAWAALRFGMTGAALSGLGFSVIAAVSTATGHGTFFLPDEHLSLFLLWAYMTTSVMTGLLIAALQAERFRSEQILRESERKLRGLFDLSPLGIALTDMQGRYIDFNESFRNITGYPADELAKLDYWKLTPRQYEADEARQVEALAHSGRYGPYEKEYRRKDGSLVPLRLNGMLVDDLEGNPCVWSIVEDITARKQSESELERHRHHLETLVDGRTRELTEAKLAAESASRAKSIFLANMSHELRTPMNGILGMVTLARRQMSDETGLAQLDKARGAADHLLKVINDILDISKIEAERLVLEESPVRISQVLEELLSLLGQRAAEKGLRLHVAVPDGLARLPLVGDPLRLEQVLINLVGNALKFTEHGGVTLHAGLVRDMPDEVVVRFDIIDTGIGIEPETQERLFTAFEQADNTMTRRYGGTGLGLAISKRLVGLMGGHLGVLSTPGKGSNFWFTARLQKAGANLPDMPPADPPSVLACERLIRQNHPGASVLVVEDEPVGREVATCLLEEAGLTVDIAENGCQAVELACAKTYDLILMDMQMPRMNGVEATQAIRADSLNRDTPILAMTANAFAEDRLICLEAGMNDHIAKPVDPDGLFERLLHWLDQPRPPEHGAAAAAPA</sequence>
<feature type="domain" description="Histidine kinase" evidence="13">
    <location>
        <begin position="452"/>
        <end position="674"/>
    </location>
</feature>
<feature type="transmembrane region" description="Helical" evidence="12">
    <location>
        <begin position="106"/>
        <end position="133"/>
    </location>
</feature>
<comment type="subcellular location">
    <subcellularLocation>
        <location evidence="2">Cell membrane</location>
        <topology evidence="2">Multi-pass membrane protein</topology>
    </subcellularLocation>
</comment>
<dbReference type="Pfam" id="PF13426">
    <property type="entry name" value="PAS_9"/>
    <property type="match status" value="1"/>
</dbReference>
<feature type="transmembrane region" description="Helical" evidence="12">
    <location>
        <begin position="72"/>
        <end position="94"/>
    </location>
</feature>
<feature type="transmembrane region" description="Helical" evidence="12">
    <location>
        <begin position="145"/>
        <end position="164"/>
    </location>
</feature>
<dbReference type="InterPro" id="IPR003661">
    <property type="entry name" value="HisK_dim/P_dom"/>
</dbReference>
<feature type="transmembrane region" description="Helical" evidence="12">
    <location>
        <begin position="26"/>
        <end position="45"/>
    </location>
</feature>
<proteinExistence type="predicted"/>
<dbReference type="InterPro" id="IPR001610">
    <property type="entry name" value="PAC"/>
</dbReference>
<keyword evidence="7 12" id="KW-0812">Transmembrane</keyword>
<evidence type="ECO:0000256" key="9">
    <source>
        <dbReference type="ARBA" id="ARBA00022989"/>
    </source>
</evidence>
<dbReference type="InterPro" id="IPR004358">
    <property type="entry name" value="Sig_transdc_His_kin-like_C"/>
</dbReference>
<keyword evidence="8" id="KW-0418">Kinase</keyword>
<dbReference type="SMART" id="SM00091">
    <property type="entry name" value="PAS"/>
    <property type="match status" value="1"/>
</dbReference>
<dbReference type="Gene3D" id="1.10.287.130">
    <property type="match status" value="1"/>
</dbReference>
<evidence type="ECO:0000259" key="14">
    <source>
        <dbReference type="PROSITE" id="PS50110"/>
    </source>
</evidence>
<accession>A0ABS9K7P1</accession>
<gene>
    <name evidence="17" type="ORF">LZ012_19475</name>
</gene>
<dbReference type="CDD" id="cd16922">
    <property type="entry name" value="HATPase_EvgS-ArcB-TorS-like"/>
    <property type="match status" value="1"/>
</dbReference>
<evidence type="ECO:0000256" key="3">
    <source>
        <dbReference type="ARBA" id="ARBA00012438"/>
    </source>
</evidence>
<evidence type="ECO:0000256" key="11">
    <source>
        <dbReference type="PROSITE-ProRule" id="PRU00169"/>
    </source>
</evidence>
<dbReference type="SMART" id="SM00448">
    <property type="entry name" value="REC"/>
    <property type="match status" value="1"/>
</dbReference>
<dbReference type="SMART" id="SM00086">
    <property type="entry name" value="PAC"/>
    <property type="match status" value="1"/>
</dbReference>
<evidence type="ECO:0000259" key="16">
    <source>
        <dbReference type="PROSITE" id="PS50113"/>
    </source>
</evidence>
<feature type="domain" description="PAS" evidence="15">
    <location>
        <begin position="292"/>
        <end position="334"/>
    </location>
</feature>
<dbReference type="Proteomes" id="UP001165384">
    <property type="component" value="Unassembled WGS sequence"/>
</dbReference>
<dbReference type="InterPro" id="IPR011006">
    <property type="entry name" value="CheY-like_superfamily"/>
</dbReference>
<evidence type="ECO:0000256" key="6">
    <source>
        <dbReference type="ARBA" id="ARBA00022679"/>
    </source>
</evidence>
<evidence type="ECO:0000259" key="13">
    <source>
        <dbReference type="PROSITE" id="PS50109"/>
    </source>
</evidence>
<keyword evidence="9 12" id="KW-1133">Transmembrane helix</keyword>
<comment type="catalytic activity">
    <reaction evidence="1">
        <text>ATP + protein L-histidine = ADP + protein N-phospho-L-histidine.</text>
        <dbReference type="EC" id="2.7.13.3"/>
    </reaction>
</comment>
<dbReference type="InterPro" id="IPR036097">
    <property type="entry name" value="HisK_dim/P_sf"/>
</dbReference>
<reference evidence="17" key="1">
    <citation type="submission" date="2022-01" db="EMBL/GenBank/DDBJ databases">
        <authorList>
            <person name="Jo J.-H."/>
            <person name="Im W.-T."/>
        </authorList>
    </citation>
    <scope>NUCLEOTIDE SEQUENCE</scope>
    <source>
        <strain evidence="17">XY25</strain>
    </source>
</reference>
<keyword evidence="18" id="KW-1185">Reference proteome</keyword>